<dbReference type="Pfam" id="PF00270">
    <property type="entry name" value="DEAD"/>
    <property type="match status" value="1"/>
</dbReference>
<dbReference type="OrthoDB" id="443992at2759"/>
<dbReference type="GO" id="GO:0003677">
    <property type="term" value="F:DNA binding"/>
    <property type="evidence" value="ECO:0007669"/>
    <property type="project" value="TreeGrafter"/>
</dbReference>
<dbReference type="InterPro" id="IPR027417">
    <property type="entry name" value="P-loop_NTPase"/>
</dbReference>
<feature type="non-terminal residue" evidence="2">
    <location>
        <position position="1"/>
    </location>
</feature>
<reference evidence="2" key="1">
    <citation type="submission" date="2021-02" db="EMBL/GenBank/DDBJ databases">
        <authorList>
            <person name="Dougan E. K."/>
            <person name="Rhodes N."/>
            <person name="Thang M."/>
            <person name="Chan C."/>
        </authorList>
    </citation>
    <scope>NUCLEOTIDE SEQUENCE</scope>
</reference>
<protein>
    <submittedName>
        <fullName evidence="2">Rai14 protein</fullName>
    </submittedName>
</protein>
<organism evidence="2 3">
    <name type="scientific">Symbiodinium pilosum</name>
    <name type="common">Dinoflagellate</name>
    <dbReference type="NCBI Taxonomy" id="2952"/>
    <lineage>
        <taxon>Eukaryota</taxon>
        <taxon>Sar</taxon>
        <taxon>Alveolata</taxon>
        <taxon>Dinophyceae</taxon>
        <taxon>Suessiales</taxon>
        <taxon>Symbiodiniaceae</taxon>
        <taxon>Symbiodinium</taxon>
    </lineage>
</organism>
<dbReference type="SUPFAM" id="SSF52540">
    <property type="entry name" value="P-loop containing nucleoside triphosphate hydrolases"/>
    <property type="match status" value="2"/>
</dbReference>
<gene>
    <name evidence="2" type="primary">Rai14</name>
    <name evidence="2" type="ORF">SPIL2461_LOCUS15205</name>
</gene>
<dbReference type="Gene3D" id="3.40.50.300">
    <property type="entry name" value="P-loop containing nucleotide triphosphate hydrolases"/>
    <property type="match status" value="2"/>
</dbReference>
<comment type="caution">
    <text evidence="2">The sequence shown here is derived from an EMBL/GenBank/DDBJ whole genome shotgun (WGS) entry which is preliminary data.</text>
</comment>
<dbReference type="GO" id="GO:0016887">
    <property type="term" value="F:ATP hydrolysis activity"/>
    <property type="evidence" value="ECO:0007669"/>
    <property type="project" value="TreeGrafter"/>
</dbReference>
<dbReference type="GO" id="GO:0005524">
    <property type="term" value="F:ATP binding"/>
    <property type="evidence" value="ECO:0007669"/>
    <property type="project" value="InterPro"/>
</dbReference>
<accession>A0A812U9F4</accession>
<name>A0A812U9F4_SYMPI</name>
<dbReference type="PANTHER" id="PTHR47962">
    <property type="entry name" value="ATP-DEPENDENT HELICASE LHR-RELATED-RELATED"/>
    <property type="match status" value="1"/>
</dbReference>
<dbReference type="InterPro" id="IPR011545">
    <property type="entry name" value="DEAD/DEAH_box_helicase_dom"/>
</dbReference>
<dbReference type="EMBL" id="CAJNIZ010036613">
    <property type="protein sequence ID" value="CAE7566405.1"/>
    <property type="molecule type" value="Genomic_DNA"/>
</dbReference>
<dbReference type="InterPro" id="IPR052511">
    <property type="entry name" value="ATP-dep_Helicase"/>
</dbReference>
<proteinExistence type="predicted"/>
<dbReference type="Pfam" id="PF02562">
    <property type="entry name" value="PhoH"/>
    <property type="match status" value="1"/>
</dbReference>
<dbReference type="PROSITE" id="PS51192">
    <property type="entry name" value="HELICASE_ATP_BIND_1"/>
    <property type="match status" value="1"/>
</dbReference>
<feature type="domain" description="Helicase ATP-binding" evidence="1">
    <location>
        <begin position="379"/>
        <end position="529"/>
    </location>
</feature>
<evidence type="ECO:0000313" key="2">
    <source>
        <dbReference type="EMBL" id="CAE7566405.1"/>
    </source>
</evidence>
<evidence type="ECO:0000313" key="3">
    <source>
        <dbReference type="Proteomes" id="UP000649617"/>
    </source>
</evidence>
<sequence length="1596" mass="179394">DRSLPWGKLYFTVKQQPSIISSAKISYPGTIKDGSEPACWFSFPGKYKVGWDALIKEHHGDSVACVFLDSQKARGSTCRRLRMVEVTEEEINASGVNRISPEKEIRAWLQNLEKAVANGQRLKAVFFPGQVGDGKVSMKQLPTAELWNGVGCGGSQKCELATADERKWDYDELDVVQFLRAEFPAGCEVDAQDMHKTEKGESCRWERCRIKSLKRVSDTKADQADRLEWKVVSLVDGRVFDTKSIRHPDLNIQHLLESLGQLTASFLDGSLHEGEDFLKESLAYSAPGTTPTACRQTELQTGVSALEIDVKCEDNIQLHHKLRDRVLSGQLELDFNDRLSQKDPSWQLRIHKSDFLESYEKSLLSLTELTPHQQDKLASLKAANTPHVHLSAPAGAGKTFVAIQYAMDVLSSDDSSLVLYVSPTRALGYHFLQWLAVRVAAGEEQLEPKLINEKIQQYLCRMVFVHDPYSKSCRKHIALKDGLIVVKDTNDLAEHFALAVFDEGHKIFCPSVDTSVLDHLNCARTLLLTDEAQSSSVRQSFPDMPVHKLTEIVRSTKRIVSGARAFRVTKDMSEKVSSLGSDGPPLKTFVFEKADDKYETYTRHVIAAIWHAVQTYPDISLHRRLALLVPNEGFCNQLKPLLTSALRKELPHRSMHLISFEESLRQVRLWSMHSHAEEHMVLDCVENVDGLENLIVICIGLDAPIADESVDFKTRVRLYRALTRAQLLAMVVNEHIQGGFLEFLDVVRFRQEALSVRDVAPQFASAAAVHIQRQAEEAILSVHSKPVEAAEERTGTVDDVQGRDDDMFDIQWTTEAEPDDDAELALEIQESRVWDTTDNAKPASIYELKFNPLAESPNVQPGGLQLRGRSSEPREGMLYCTFKERPALLAAPNISHHGSIKPEADVCWFSFPGKHKDAFDNLIGLHHGDSVACVFHTSAADGLGRHHPDPASPDRSCYCRRIYGERSFQTLGYLVYFDYFDDEDRGRQELYARATNAVLIHRNASQTEKMEARQQAEREWQMSGGVAAWGCEWYHMWLQNVEAAVARGQRLKAVFFEGQVGRGKVDMEDLPTANLWDGVGCGASQKCEIATADFMGWEYDEVDVGSYIPHWLYSGCPGWGSLATVPTPVENMLDRIGGDLSRSAVQAQRCSDHLSEMISTCLNKIDVVELKSCRLLRGTPALGVRVRIRDVRGLQDLRGRVFCDEFDTQLNRQLQQHEEYGLQVDTDCFVELYEQSMHSMAELTPHQRAQIQEIHGRDVHLSGPAGSGKTFIALQYAQDALTSDSSSRVLYISPSVEMGYHFVQRLASRLWRLGESEQSEHRMQDVIARMPLLHRPYTTLLQPHVQEDQVTFAEVAFVPKETFFELVIFDQAQETFHPEAEGELWQAVASARKLLLSDSVQRVMLTEVLRGTRRLLAGGAGFRLASDMEPAVQFTGADGPPLKTFIFERESFPAYAVHVLKALEFVQKTCRFRRQHGVVVLTRDEVFSRALRPALDRILRRSPLHRRVRLVSMAESFWQGWSEECVILDSVEKAAGLEFLAVILVGLDCSVSDIESRSVLYKGITRAQFMAVIVNHLLAGGWLESLSKAHISASGA</sequence>
<dbReference type="InterPro" id="IPR014001">
    <property type="entry name" value="Helicase_ATP-bd"/>
</dbReference>
<dbReference type="PANTHER" id="PTHR47962:SF5">
    <property type="entry name" value="ATP-DEPENDENT HELICASE LHR-RELATED"/>
    <property type="match status" value="1"/>
</dbReference>
<keyword evidence="3" id="KW-1185">Reference proteome</keyword>
<dbReference type="InterPro" id="IPR003714">
    <property type="entry name" value="PhoH"/>
</dbReference>
<evidence type="ECO:0000259" key="1">
    <source>
        <dbReference type="PROSITE" id="PS51192"/>
    </source>
</evidence>
<dbReference type="Proteomes" id="UP000649617">
    <property type="component" value="Unassembled WGS sequence"/>
</dbReference>